<dbReference type="SMART" id="SM00062">
    <property type="entry name" value="PBPb"/>
    <property type="match status" value="1"/>
</dbReference>
<evidence type="ECO:0000256" key="2">
    <source>
        <dbReference type="SAM" id="SignalP"/>
    </source>
</evidence>
<evidence type="ECO:0000256" key="1">
    <source>
        <dbReference type="ARBA" id="ARBA00022729"/>
    </source>
</evidence>
<organism evidence="4 5">
    <name type="scientific">Rhodococcoides kyotonense</name>
    <dbReference type="NCBI Taxonomy" id="398843"/>
    <lineage>
        <taxon>Bacteria</taxon>
        <taxon>Bacillati</taxon>
        <taxon>Actinomycetota</taxon>
        <taxon>Actinomycetes</taxon>
        <taxon>Mycobacteriales</taxon>
        <taxon>Nocardiaceae</taxon>
        <taxon>Rhodococcoides</taxon>
    </lineage>
</organism>
<reference evidence="5" key="1">
    <citation type="submission" date="2017-06" db="EMBL/GenBank/DDBJ databases">
        <authorList>
            <person name="Varghese N."/>
            <person name="Submissions S."/>
        </authorList>
    </citation>
    <scope>NUCLEOTIDE SEQUENCE [LARGE SCALE GENOMIC DNA]</scope>
    <source>
        <strain evidence="5">JCM 23211</strain>
    </source>
</reference>
<dbReference type="InterPro" id="IPR001638">
    <property type="entry name" value="Solute-binding_3/MltF_N"/>
</dbReference>
<evidence type="ECO:0000259" key="3">
    <source>
        <dbReference type="SMART" id="SM00062"/>
    </source>
</evidence>
<feature type="domain" description="Solute-binding protein family 3/N-terminal" evidence="3">
    <location>
        <begin position="60"/>
        <end position="283"/>
    </location>
</feature>
<dbReference type="AlphaFoldDB" id="A0A239N786"/>
<protein>
    <submittedName>
        <fullName evidence="4">Polar amino acid transport system substrate-binding protein</fullName>
    </submittedName>
</protein>
<gene>
    <name evidence="4" type="ORF">SAMN05421642_13112</name>
</gene>
<keyword evidence="5" id="KW-1185">Reference proteome</keyword>
<proteinExistence type="predicted"/>
<dbReference type="PANTHER" id="PTHR35936">
    <property type="entry name" value="MEMBRANE-BOUND LYTIC MUREIN TRANSGLYCOSYLASE F"/>
    <property type="match status" value="1"/>
</dbReference>
<sequence>MNSITRLGSVVAASVVVAATVAGCSSDAASEADTTADIATPAASDAVVALVPEEIKARGTLRVAVPDIGAPLGYQENGEMKGMDPALGEAVAAVMGLTYEPEMVPFASTLPGLQADRYDISYGEYYVTAERLQVVDFVSNWQDFSSFIVPSDGDLKPESLTDVCGKPIGAMDGSVELQMLQDTQASCTAAGEAEIDISAFNSISTGVLAMSSGRVDGVLVGRGAGENAIDKGQPVELVGQIGGGITATAVARTAYSDQMLEALQKAYESIIESGVYESILEANNTAYGAIDDPTIFTADSTPPIYQ</sequence>
<dbReference type="Pfam" id="PF00497">
    <property type="entry name" value="SBP_bac_3"/>
    <property type="match status" value="1"/>
</dbReference>
<dbReference type="EMBL" id="FZOW01000031">
    <property type="protein sequence ID" value="SNT50791.1"/>
    <property type="molecule type" value="Genomic_DNA"/>
</dbReference>
<dbReference type="SUPFAM" id="SSF53850">
    <property type="entry name" value="Periplasmic binding protein-like II"/>
    <property type="match status" value="1"/>
</dbReference>
<name>A0A239N786_9NOCA</name>
<dbReference type="OrthoDB" id="9762169at2"/>
<dbReference type="Gene3D" id="3.40.190.10">
    <property type="entry name" value="Periplasmic binding protein-like II"/>
    <property type="match status" value="2"/>
</dbReference>
<feature type="signal peptide" evidence="2">
    <location>
        <begin position="1"/>
        <end position="18"/>
    </location>
</feature>
<keyword evidence="1 2" id="KW-0732">Signal</keyword>
<accession>A0A239N786</accession>
<dbReference type="RefSeq" id="WP_089252582.1">
    <property type="nucleotide sequence ID" value="NZ_FZOW01000031.1"/>
</dbReference>
<dbReference type="Proteomes" id="UP000198327">
    <property type="component" value="Unassembled WGS sequence"/>
</dbReference>
<evidence type="ECO:0000313" key="4">
    <source>
        <dbReference type="EMBL" id="SNT50791.1"/>
    </source>
</evidence>
<feature type="chain" id="PRO_5038577243" evidence="2">
    <location>
        <begin position="19"/>
        <end position="306"/>
    </location>
</feature>
<dbReference type="PROSITE" id="PS51257">
    <property type="entry name" value="PROKAR_LIPOPROTEIN"/>
    <property type="match status" value="1"/>
</dbReference>
<evidence type="ECO:0000313" key="5">
    <source>
        <dbReference type="Proteomes" id="UP000198327"/>
    </source>
</evidence>